<evidence type="ECO:0000313" key="4">
    <source>
        <dbReference type="EMBL" id="MFC4766225.1"/>
    </source>
</evidence>
<feature type="domain" description="PRD" evidence="3">
    <location>
        <begin position="174"/>
        <end position="282"/>
    </location>
</feature>
<evidence type="ECO:0000313" key="5">
    <source>
        <dbReference type="Proteomes" id="UP001596002"/>
    </source>
</evidence>
<dbReference type="Pfam" id="PF03123">
    <property type="entry name" value="CAT_RBD"/>
    <property type="match status" value="1"/>
</dbReference>
<evidence type="ECO:0000259" key="3">
    <source>
        <dbReference type="PROSITE" id="PS51372"/>
    </source>
</evidence>
<dbReference type="Gene3D" id="1.20.890.100">
    <property type="match status" value="1"/>
</dbReference>
<keyword evidence="5" id="KW-1185">Reference proteome</keyword>
<reference evidence="5" key="1">
    <citation type="journal article" date="2019" name="Int. J. Syst. Evol. Microbiol.">
        <title>The Global Catalogue of Microorganisms (GCM) 10K type strain sequencing project: providing services to taxonomists for standard genome sequencing and annotation.</title>
        <authorList>
            <consortium name="The Broad Institute Genomics Platform"/>
            <consortium name="The Broad Institute Genome Sequencing Center for Infectious Disease"/>
            <person name="Wu L."/>
            <person name="Ma J."/>
        </authorList>
    </citation>
    <scope>NUCLEOTIDE SEQUENCE [LARGE SCALE GENOMIC DNA]</scope>
    <source>
        <strain evidence="5">WYCCWR 12678</strain>
    </source>
</reference>
<dbReference type="PANTHER" id="PTHR30185:SF16">
    <property type="entry name" value="PROTEIN GLCT"/>
    <property type="match status" value="1"/>
</dbReference>
<organism evidence="4 5">
    <name type="scientific">Effusibacillus consociatus</name>
    <dbReference type="NCBI Taxonomy" id="1117041"/>
    <lineage>
        <taxon>Bacteria</taxon>
        <taxon>Bacillati</taxon>
        <taxon>Bacillota</taxon>
        <taxon>Bacilli</taxon>
        <taxon>Bacillales</taxon>
        <taxon>Alicyclobacillaceae</taxon>
        <taxon>Effusibacillus</taxon>
    </lineage>
</organism>
<proteinExistence type="inferred from homology"/>
<dbReference type="Gene3D" id="1.10.1790.10">
    <property type="entry name" value="PRD domain"/>
    <property type="match status" value="1"/>
</dbReference>
<accession>A0ABV9PWQ5</accession>
<dbReference type="Pfam" id="PF00874">
    <property type="entry name" value="PRD"/>
    <property type="match status" value="2"/>
</dbReference>
<protein>
    <submittedName>
        <fullName evidence="4">Glucose PTS transporter transcription antiterminator GlcT</fullName>
    </submittedName>
</protein>
<evidence type="ECO:0000256" key="2">
    <source>
        <dbReference type="ARBA" id="ARBA00022737"/>
    </source>
</evidence>
<evidence type="ECO:0000256" key="1">
    <source>
        <dbReference type="ARBA" id="ARBA00009115"/>
    </source>
</evidence>
<dbReference type="NCBIfam" id="NF047357">
    <property type="entry name" value="antiterm_GlcT"/>
    <property type="match status" value="1"/>
</dbReference>
<dbReference type="SUPFAM" id="SSF63520">
    <property type="entry name" value="PTS-regulatory domain, PRD"/>
    <property type="match status" value="2"/>
</dbReference>
<dbReference type="PANTHER" id="PTHR30185">
    <property type="entry name" value="CRYPTIC BETA-GLUCOSIDE BGL OPERON ANTITERMINATOR"/>
    <property type="match status" value="1"/>
</dbReference>
<dbReference type="Gene3D" id="1.20.58.1950">
    <property type="match status" value="1"/>
</dbReference>
<feature type="domain" description="PRD" evidence="3">
    <location>
        <begin position="68"/>
        <end position="173"/>
    </location>
</feature>
<gene>
    <name evidence="4" type="primary">glcT</name>
    <name evidence="4" type="ORF">ACFO8Q_02265</name>
</gene>
<dbReference type="EMBL" id="JBHSHC010000014">
    <property type="protein sequence ID" value="MFC4766225.1"/>
    <property type="molecule type" value="Genomic_DNA"/>
</dbReference>
<comment type="similarity">
    <text evidence="1">Belongs to the transcriptional antiterminator BglG family. GlcT subfamily.</text>
</comment>
<dbReference type="InterPro" id="IPR004341">
    <property type="entry name" value="CAT_RNA-bd_dom"/>
</dbReference>
<dbReference type="InterPro" id="IPR036634">
    <property type="entry name" value="PRD_sf"/>
</dbReference>
<dbReference type="Proteomes" id="UP001596002">
    <property type="component" value="Unassembled WGS sequence"/>
</dbReference>
<keyword evidence="2" id="KW-0677">Repeat</keyword>
<dbReference type="InterPro" id="IPR036650">
    <property type="entry name" value="CAT_RNA-bd_dom_sf"/>
</dbReference>
<dbReference type="InterPro" id="IPR011608">
    <property type="entry name" value="PRD"/>
</dbReference>
<dbReference type="SMART" id="SM01061">
    <property type="entry name" value="CAT_RBD"/>
    <property type="match status" value="1"/>
</dbReference>
<dbReference type="Gene3D" id="2.30.24.10">
    <property type="entry name" value="CAT RNA-binding domain"/>
    <property type="match status" value="1"/>
</dbReference>
<dbReference type="InterPro" id="IPR050661">
    <property type="entry name" value="BglG_antiterminators"/>
</dbReference>
<dbReference type="PROSITE" id="PS51372">
    <property type="entry name" value="PRD_2"/>
    <property type="match status" value="2"/>
</dbReference>
<comment type="caution">
    <text evidence="4">The sequence shown here is derived from an EMBL/GenBank/DDBJ whole genome shotgun (WGS) entry which is preliminary data.</text>
</comment>
<sequence>MSSLRVVKVLNNNVIIAAHPDYGEVVVIGKGIGFNRKAQDQIPLQAVEKMFILKNEKEKEQYTQLVPQVDEKLIEVMNEVIFFISQHTKMSLNEHIHIALTDHIAFALKRFEQGITIHNPFLLETKELYPHEYELAEHVVRTVNEKMGVDLQEDEIGFVALHIRSATTNRHVSEVKEHSRLISDLVALIEDKLNMKIQRESLNYSRLISHLRFAIERIQRGEKVEEAHKLDELLKREYPEMYSLAWMLVKVMQQRLRKPVYDAETSYLTLHLQRLAQKNEDMGP</sequence>
<dbReference type="InterPro" id="IPR001550">
    <property type="entry name" value="Transcrpt_antitermin_CS"/>
</dbReference>
<dbReference type="SUPFAM" id="SSF50151">
    <property type="entry name" value="SacY-like RNA-binding domain"/>
    <property type="match status" value="1"/>
</dbReference>
<dbReference type="PROSITE" id="PS00654">
    <property type="entry name" value="PRD_1"/>
    <property type="match status" value="1"/>
</dbReference>
<dbReference type="RefSeq" id="WP_380023994.1">
    <property type="nucleotide sequence ID" value="NZ_JBHSHC010000014.1"/>
</dbReference>
<name>A0ABV9PWQ5_9BACL</name>